<organism evidence="1">
    <name type="scientific">freshwater metagenome</name>
    <dbReference type="NCBI Taxonomy" id="449393"/>
    <lineage>
        <taxon>unclassified sequences</taxon>
        <taxon>metagenomes</taxon>
        <taxon>ecological metagenomes</taxon>
    </lineage>
</organism>
<dbReference type="AlphaFoldDB" id="A0A6J6S3D8"/>
<protein>
    <submittedName>
        <fullName evidence="1">Unannotated protein</fullName>
    </submittedName>
</protein>
<dbReference type="EMBL" id="CAEZXY010000203">
    <property type="protein sequence ID" value="CAB4729049.1"/>
    <property type="molecule type" value="Genomic_DNA"/>
</dbReference>
<gene>
    <name evidence="1" type="ORF">UFOPK2624_02200</name>
</gene>
<proteinExistence type="predicted"/>
<name>A0A6J6S3D8_9ZZZZ</name>
<accession>A0A6J6S3D8</accession>
<sequence length="126" mass="13765">MAARKISGAARDLGVGNKWTKPSPCSENVVGGDGFGNCTVESTQQILNVFLVALRIIDRAGVIGVGRTNERELSPRNDKDGTLVSGHRYDRSDRIANLRPCNGDVHALGRPNRMRMFGLIERAYIV</sequence>
<reference evidence="1" key="1">
    <citation type="submission" date="2020-05" db="EMBL/GenBank/DDBJ databases">
        <authorList>
            <person name="Chiriac C."/>
            <person name="Salcher M."/>
            <person name="Ghai R."/>
            <person name="Kavagutti S V."/>
        </authorList>
    </citation>
    <scope>NUCLEOTIDE SEQUENCE</scope>
</reference>
<evidence type="ECO:0000313" key="1">
    <source>
        <dbReference type="EMBL" id="CAB4729049.1"/>
    </source>
</evidence>